<protein>
    <submittedName>
        <fullName evidence="2">Flocculation protein FLO11-like</fullName>
    </submittedName>
</protein>
<accession>A0A5A7THZ9</accession>
<dbReference type="EMBL" id="SSTE01015881">
    <property type="protein sequence ID" value="KAA0042964.1"/>
    <property type="molecule type" value="Genomic_DNA"/>
</dbReference>
<feature type="compositionally biased region" description="Low complexity" evidence="1">
    <location>
        <begin position="62"/>
        <end position="73"/>
    </location>
</feature>
<feature type="compositionally biased region" description="Polar residues" evidence="1">
    <location>
        <begin position="102"/>
        <end position="112"/>
    </location>
</feature>
<name>A0A5A7THZ9_CUCMM</name>
<feature type="region of interest" description="Disordered" evidence="1">
    <location>
        <begin position="53"/>
        <end position="158"/>
    </location>
</feature>
<dbReference type="AlphaFoldDB" id="A0A5A7THZ9"/>
<gene>
    <name evidence="2" type="ORF">E6C27_scaffold75G00360</name>
</gene>
<evidence type="ECO:0000313" key="2">
    <source>
        <dbReference type="EMBL" id="KAA0042964.1"/>
    </source>
</evidence>
<organism evidence="2 3">
    <name type="scientific">Cucumis melo var. makuwa</name>
    <name type="common">Oriental melon</name>
    <dbReference type="NCBI Taxonomy" id="1194695"/>
    <lineage>
        <taxon>Eukaryota</taxon>
        <taxon>Viridiplantae</taxon>
        <taxon>Streptophyta</taxon>
        <taxon>Embryophyta</taxon>
        <taxon>Tracheophyta</taxon>
        <taxon>Spermatophyta</taxon>
        <taxon>Magnoliopsida</taxon>
        <taxon>eudicotyledons</taxon>
        <taxon>Gunneridae</taxon>
        <taxon>Pentapetalae</taxon>
        <taxon>rosids</taxon>
        <taxon>fabids</taxon>
        <taxon>Cucurbitales</taxon>
        <taxon>Cucurbitaceae</taxon>
        <taxon>Benincaseae</taxon>
        <taxon>Cucumis</taxon>
    </lineage>
</organism>
<feature type="region of interest" description="Disordered" evidence="1">
    <location>
        <begin position="1"/>
        <end position="28"/>
    </location>
</feature>
<feature type="compositionally biased region" description="Basic residues" evidence="1">
    <location>
        <begin position="1"/>
        <end position="10"/>
    </location>
</feature>
<sequence length="315" mass="34615">MSPVTVKRKVPNSPPPPSFHQSTSSVPRTRGLVEMVVLDFDSSDNEDNVVLSTLLQRKTGHPSKSSSTPLKSTQVPCSPPRGGLPSVAMPSQTPVHGKFSAISDSLQVSSPKNVDVASDETDEDYVPTDEETPVPDETTTSIEDCSSSSPCRSPDKGKRVISTKVGRRKVPQNVPSVPIDGISFHSKERAHKWKYVMRRQIVDEANISYQYSSCPVILDLIRTAGLLRTVSEVGTFYPRLIREPIVNLPSDFNDPSAKEFHKVYIRGVCFHISHELLNQFLGITLPTDYAMSYPTPECLAAELTGGTMHIWPVDG</sequence>
<dbReference type="Proteomes" id="UP000321393">
    <property type="component" value="Unassembled WGS sequence"/>
</dbReference>
<comment type="caution">
    <text evidence="2">The sequence shown here is derived from an EMBL/GenBank/DDBJ whole genome shotgun (WGS) entry which is preliminary data.</text>
</comment>
<evidence type="ECO:0000256" key="1">
    <source>
        <dbReference type="SAM" id="MobiDB-lite"/>
    </source>
</evidence>
<reference evidence="2 3" key="1">
    <citation type="submission" date="2019-08" db="EMBL/GenBank/DDBJ databases">
        <title>Draft genome sequences of two oriental melons (Cucumis melo L. var makuwa).</title>
        <authorList>
            <person name="Kwon S.-Y."/>
        </authorList>
    </citation>
    <scope>NUCLEOTIDE SEQUENCE [LARGE SCALE GENOMIC DNA]</scope>
    <source>
        <strain evidence="3">cv. SW 3</strain>
        <tissue evidence="2">Leaf</tissue>
    </source>
</reference>
<evidence type="ECO:0000313" key="3">
    <source>
        <dbReference type="Proteomes" id="UP000321393"/>
    </source>
</evidence>
<feature type="compositionally biased region" description="Low complexity" evidence="1">
    <location>
        <begin position="135"/>
        <end position="152"/>
    </location>
</feature>
<proteinExistence type="predicted"/>
<feature type="compositionally biased region" description="Acidic residues" evidence="1">
    <location>
        <begin position="117"/>
        <end position="134"/>
    </location>
</feature>